<protein>
    <recommendedName>
        <fullName evidence="3">C3H1-type domain-containing protein</fullName>
    </recommendedName>
</protein>
<dbReference type="InterPro" id="IPR000571">
    <property type="entry name" value="Znf_CCCH"/>
</dbReference>
<dbReference type="Pfam" id="PF23030">
    <property type="entry name" value="SCAF11-like_C"/>
    <property type="match status" value="1"/>
</dbReference>
<evidence type="ECO:0000256" key="2">
    <source>
        <dbReference type="SAM" id="MobiDB-lite"/>
    </source>
</evidence>
<keyword evidence="5" id="KW-1185">Reference proteome</keyword>
<feature type="region of interest" description="Disordered" evidence="2">
    <location>
        <begin position="1"/>
        <end position="151"/>
    </location>
</feature>
<feature type="compositionally biased region" description="Pro residues" evidence="2">
    <location>
        <begin position="187"/>
        <end position="209"/>
    </location>
</feature>
<dbReference type="InterPro" id="IPR052650">
    <property type="entry name" value="Zinc_finger_CCCH"/>
</dbReference>
<keyword evidence="1" id="KW-0479">Metal-binding</keyword>
<keyword evidence="1" id="KW-0862">Zinc</keyword>
<dbReference type="InterPro" id="IPR057031">
    <property type="entry name" value="SFR19-like_C"/>
</dbReference>
<feature type="compositionally biased region" description="Basic and acidic residues" evidence="2">
    <location>
        <begin position="586"/>
        <end position="611"/>
    </location>
</feature>
<feature type="compositionally biased region" description="Basic and acidic residues" evidence="2">
    <location>
        <begin position="727"/>
        <end position="748"/>
    </location>
</feature>
<feature type="compositionally biased region" description="Pro residues" evidence="2">
    <location>
        <begin position="48"/>
        <end position="69"/>
    </location>
</feature>
<feature type="region of interest" description="Disordered" evidence="2">
    <location>
        <begin position="176"/>
        <end position="212"/>
    </location>
</feature>
<evidence type="ECO:0000259" key="3">
    <source>
        <dbReference type="PROSITE" id="PS50103"/>
    </source>
</evidence>
<name>A0A8J5FS71_ZINOF</name>
<feature type="compositionally biased region" description="Polar residues" evidence="2">
    <location>
        <begin position="412"/>
        <end position="437"/>
    </location>
</feature>
<dbReference type="PANTHER" id="PTHR36886:SF7">
    <property type="entry name" value="EXPRESSED PROTEIN"/>
    <property type="match status" value="1"/>
</dbReference>
<dbReference type="SMART" id="SM00356">
    <property type="entry name" value="ZnF_C3H1"/>
    <property type="match status" value="1"/>
</dbReference>
<dbReference type="PANTHER" id="PTHR36886">
    <property type="entry name" value="PROTEIN FRIGIDA-ESSENTIAL 1"/>
    <property type="match status" value="1"/>
</dbReference>
<feature type="region of interest" description="Disordered" evidence="2">
    <location>
        <begin position="402"/>
        <end position="447"/>
    </location>
</feature>
<proteinExistence type="predicted"/>
<feature type="domain" description="C3H1-type" evidence="3">
    <location>
        <begin position="678"/>
        <end position="705"/>
    </location>
</feature>
<evidence type="ECO:0000256" key="1">
    <source>
        <dbReference type="PROSITE-ProRule" id="PRU00723"/>
    </source>
</evidence>
<dbReference type="PRINTS" id="PR01217">
    <property type="entry name" value="PRICHEXTENSN"/>
</dbReference>
<feature type="compositionally biased region" description="Pro residues" evidence="2">
    <location>
        <begin position="80"/>
        <end position="89"/>
    </location>
</feature>
<keyword evidence="1" id="KW-0863">Zinc-finger</keyword>
<feature type="region of interest" description="Disordered" evidence="2">
    <location>
        <begin position="818"/>
        <end position="839"/>
    </location>
</feature>
<sequence>MYGQGNYAQFRPAPPNQPAPPVQPPAPGPPPRAIYHGPPFLTQSHQIPPRPLPPALAVPPSQNIPPPAPVNIGLSYGNILPPPYPPQPPTYSTSVPSHGTAHVPPPPSQGQALYQIPPPPSQGQALYQIPPPPSQGQALYQIPPPPPFANIQHVPIPHSQPPSYFPVTAAPFSYSGSVASGHDAQPPSLPPPPPPPPPSSPPPVPPSPPSVVFLGVDDVVVSSGSTPPILGGSSLEGAAIDARATSAKSTDNSYLDHTFHVGKHINVSKKIAGDDESSRNLLSTSPEPIKEVALQQCSVSLNSSKEDLPFEAISVDNDQRNSSPASSDMDMEGKRIPDCFPNLDPFIAVFLSPYVDKKKTSKSILLSDTRTKSEENCDDDGGQLESVTGHNILKKEPVGVPTEVADEGGSRCASQSLPNTKEKFTSTNIPQSSSDYTDVSPVRSSPGDAECYEGVHVPNFVTQAMQGANLVNISLVAGGVTATEVPAVFIKAKSPFRLIQGYASDESEEKDGGDEIDVDSSMRASSLADLPTIHTDNKFELKFASPSIPQGTIEENLDRVEKNVEPSKDHDIVGTDGLDIDQLEKLQPEDARQDSDKPKLDEFGRLVREGVSDSDSDDMQYDDRHETRRGSSSHWSPHEGSRHRWNHSPRRRDNKNNSPRHSLVMPFRHANKFSRRDKEQRPECFNFVRGRCVHGASCRFLHPDFSRIKTMHKIHRDPSRQSSTFDVHGHASDQERDHSSSKKDNHEFDKLRQEGTEEIYTKHAESNINTTKYGDDKKVSPGSVIESGLLKQVHDDVKQEDTNQGFLDGRGFHLGTQKVRKLSETSNSSGGDREETLLESDNSKLVKNVAYQASPVALLEQTERVLQGSPASQSHEKQVMLNQISYECLNEKEVQVSKFSAPDNSQLQSHIQEHTSFAIPTVNMSPLASRQHTPSQTTAIVSQLQPSESDMLLPGQHQIASEQYAQNIHAPNVISSNFHMPTISQGNELTTRTSISTMEHPQLHQQNVFPPRNDFAHPSSMPNFGWEFSRPQSIDFNYHPLYHTESSHQPPVHLDKYKHNFPMGVSQDLPFRGEAQILGQEGSEIFNAQQREYHIRHKSFVLGEIQIPSSGQIPSSFPHGSSVHLQSLPLAGESFPNAKSVPGDLLQSRLLTKQEYSSVKDLPYSNQHKSFAWQHDTGSRFPSAVSGHSLVDPSVQKVRPEDNLPPPISGITMPKMPISMHHNPFASTFEQGPSTIRLGYDVSDLGPRLKPSLPNFRSTEEQSSPNITGYALETSGVPPHFPRRFVREPTGDTLYDPLFDSIEPSSGTLKKLVHAQKQGQSSTDACSVLKFSSLSRAEDVPHYEDRRVGAIELKSVVDDSTEAATDAEVGVVENDSPQLIDGPDWSPDNAAELANTGAGEIEIDQVHSPGKKAKSKELRSMKLFKIALAEFVKEVLKPSWRQGNMSKEAFKTIVKKTVDKVSRSVPTRQIPKTQAKINQYVESSQRKLTKLVMGYVDKYVKM</sequence>
<reference evidence="4 5" key="1">
    <citation type="submission" date="2020-08" db="EMBL/GenBank/DDBJ databases">
        <title>Plant Genome Project.</title>
        <authorList>
            <person name="Zhang R.-G."/>
        </authorList>
    </citation>
    <scope>NUCLEOTIDE SEQUENCE [LARGE SCALE GENOMIC DNA]</scope>
    <source>
        <tissue evidence="4">Rhizome</tissue>
    </source>
</reference>
<evidence type="ECO:0000313" key="4">
    <source>
        <dbReference type="EMBL" id="KAG6484571.1"/>
    </source>
</evidence>
<dbReference type="Proteomes" id="UP000734854">
    <property type="component" value="Unassembled WGS sequence"/>
</dbReference>
<dbReference type="EMBL" id="JACMSC010000015">
    <property type="protein sequence ID" value="KAG6484571.1"/>
    <property type="molecule type" value="Genomic_DNA"/>
</dbReference>
<feature type="compositionally biased region" description="Basic residues" evidence="2">
    <location>
        <begin position="643"/>
        <end position="653"/>
    </location>
</feature>
<comment type="caution">
    <text evidence="4">The sequence shown here is derived from an EMBL/GenBank/DDBJ whole genome shotgun (WGS) entry which is preliminary data.</text>
</comment>
<evidence type="ECO:0000313" key="5">
    <source>
        <dbReference type="Proteomes" id="UP000734854"/>
    </source>
</evidence>
<organism evidence="4 5">
    <name type="scientific">Zingiber officinale</name>
    <name type="common">Ginger</name>
    <name type="synonym">Amomum zingiber</name>
    <dbReference type="NCBI Taxonomy" id="94328"/>
    <lineage>
        <taxon>Eukaryota</taxon>
        <taxon>Viridiplantae</taxon>
        <taxon>Streptophyta</taxon>
        <taxon>Embryophyta</taxon>
        <taxon>Tracheophyta</taxon>
        <taxon>Spermatophyta</taxon>
        <taxon>Magnoliopsida</taxon>
        <taxon>Liliopsida</taxon>
        <taxon>Zingiberales</taxon>
        <taxon>Zingiberaceae</taxon>
        <taxon>Zingiber</taxon>
    </lineage>
</organism>
<dbReference type="PROSITE" id="PS50103">
    <property type="entry name" value="ZF_C3H1"/>
    <property type="match status" value="1"/>
</dbReference>
<accession>A0A8J5FS71</accession>
<gene>
    <name evidence="4" type="ORF">ZIOFF_053091</name>
</gene>
<feature type="region of interest" description="Disordered" evidence="2">
    <location>
        <begin position="712"/>
        <end position="748"/>
    </location>
</feature>
<dbReference type="GO" id="GO:0008270">
    <property type="term" value="F:zinc ion binding"/>
    <property type="evidence" value="ECO:0007669"/>
    <property type="project" value="UniProtKB-KW"/>
</dbReference>
<feature type="zinc finger region" description="C3H1-type" evidence="1">
    <location>
        <begin position="678"/>
        <end position="705"/>
    </location>
</feature>
<feature type="region of interest" description="Disordered" evidence="2">
    <location>
        <begin position="586"/>
        <end position="680"/>
    </location>
</feature>
<feature type="compositionally biased region" description="Pro residues" evidence="2">
    <location>
        <begin position="12"/>
        <end position="32"/>
    </location>
</feature>